<dbReference type="Pfam" id="PF01740">
    <property type="entry name" value="STAS"/>
    <property type="match status" value="1"/>
</dbReference>
<evidence type="ECO:0000256" key="4">
    <source>
        <dbReference type="ARBA" id="ARBA00023136"/>
    </source>
</evidence>
<feature type="transmembrane region" description="Helical" evidence="5">
    <location>
        <begin position="167"/>
        <end position="185"/>
    </location>
</feature>
<dbReference type="CDD" id="cd07042">
    <property type="entry name" value="STAS_SulP_like_sulfate_transporter"/>
    <property type="match status" value="1"/>
</dbReference>
<evidence type="ECO:0000313" key="7">
    <source>
        <dbReference type="EMBL" id="TXF12211.1"/>
    </source>
</evidence>
<name>A0A5C7EV73_9PROT</name>
<dbReference type="InterPro" id="IPR011547">
    <property type="entry name" value="SLC26A/SulP_dom"/>
</dbReference>
<feature type="transmembrane region" description="Helical" evidence="5">
    <location>
        <begin position="422"/>
        <end position="452"/>
    </location>
</feature>
<feature type="transmembrane region" description="Helical" evidence="5">
    <location>
        <begin position="134"/>
        <end position="155"/>
    </location>
</feature>
<accession>A0A5C7EV73</accession>
<sequence>MTEARAVSGRTQACRATVLPYNSIFFPTLRAAIHTWLFSVFPFLRWWPLVTRDTLRADLTAGLTAAIVVLPQGVAFATLAGMPPEYGLYAAMVPAVVAALFGSSWHLISGPTNAISLVVFATMSPLAEPGSPEYIKLVLTLTFLTGAIQLVMGVARMGTLVNFISHTVVIGFTAGAALLIIASQIKNFFGVSIARGSSFVETFTQFAAQIDDINPYVLAVSVVTLASGILSRRFYPKVPYMIVAMVIGSLFALGLNGWFDPAVTGIATVGALPGGLPPLSAPDLRLETIRTTAPIAFAVAMLALTEAVSIARSIAVKSEQRIDGNQEFIGQGLSNIVGSFFSAYASSGSFNRSGLNYEAGAKTPLSAVFSAFFLVFILLAVAPLAAYLPIPSMAAILFLVGWGLIDFHHIRGILRTSRSETAVLAVTFFGTLLLDLEFAIYAGIIISLLLYLNRTSKPLVLDVKPDPAEGSYHFSAETGLPDCPQLKMVRINGSLFFGAVNHVQQALQEIDERNPQQKHVLIVASGINFVDVAGAEMLAQEARRLRRKGGGLYFYRMKNAVRALMEKGGYLHEIGEENVFPVKSHPVSHIYRRLNPEICRHCRVRIFRECQDRLPNGEPRSAANAAGASPMNT</sequence>
<dbReference type="PROSITE" id="PS50801">
    <property type="entry name" value="STAS"/>
    <property type="match status" value="1"/>
</dbReference>
<evidence type="ECO:0000256" key="2">
    <source>
        <dbReference type="ARBA" id="ARBA00022692"/>
    </source>
</evidence>
<feature type="transmembrane region" description="Helical" evidence="5">
    <location>
        <begin position="365"/>
        <end position="386"/>
    </location>
</feature>
<dbReference type="PANTHER" id="PTHR11814">
    <property type="entry name" value="SULFATE TRANSPORTER"/>
    <property type="match status" value="1"/>
</dbReference>
<feature type="transmembrane region" description="Helical" evidence="5">
    <location>
        <begin position="29"/>
        <end position="47"/>
    </location>
</feature>
<dbReference type="InterPro" id="IPR002645">
    <property type="entry name" value="STAS_dom"/>
</dbReference>
<dbReference type="Gene3D" id="3.30.750.24">
    <property type="entry name" value="STAS domain"/>
    <property type="match status" value="1"/>
</dbReference>
<feature type="transmembrane region" description="Helical" evidence="5">
    <location>
        <begin position="295"/>
        <end position="316"/>
    </location>
</feature>
<dbReference type="InterPro" id="IPR036513">
    <property type="entry name" value="STAS_dom_sf"/>
</dbReference>
<keyword evidence="4 5" id="KW-0472">Membrane</keyword>
<dbReference type="OrthoDB" id="9769739at2"/>
<evidence type="ECO:0000313" key="8">
    <source>
        <dbReference type="Proteomes" id="UP000321201"/>
    </source>
</evidence>
<evidence type="ECO:0000256" key="1">
    <source>
        <dbReference type="ARBA" id="ARBA00004141"/>
    </source>
</evidence>
<dbReference type="AlphaFoldDB" id="A0A5C7EV73"/>
<gene>
    <name evidence="7" type="ORF">FR698_06645</name>
</gene>
<organism evidence="7 8">
    <name type="scientific">Pelomicrobium methylotrophicum</name>
    <dbReference type="NCBI Taxonomy" id="2602750"/>
    <lineage>
        <taxon>Bacteria</taxon>
        <taxon>Pseudomonadati</taxon>
        <taxon>Pseudomonadota</taxon>
        <taxon>Hydrogenophilia</taxon>
        <taxon>Hydrogenophilia incertae sedis</taxon>
        <taxon>Pelomicrobium</taxon>
    </lineage>
</organism>
<keyword evidence="3 5" id="KW-1133">Transmembrane helix</keyword>
<keyword evidence="8" id="KW-1185">Reference proteome</keyword>
<dbReference type="InParanoid" id="A0A5C7EV73"/>
<feature type="transmembrane region" description="Helical" evidence="5">
    <location>
        <begin position="59"/>
        <end position="79"/>
    </location>
</feature>
<dbReference type="NCBIfam" id="TIGR00815">
    <property type="entry name" value="sulP"/>
    <property type="match status" value="1"/>
</dbReference>
<comment type="caution">
    <text evidence="7">The sequence shown here is derived from an EMBL/GenBank/DDBJ whole genome shotgun (WGS) entry which is preliminary data.</text>
</comment>
<reference evidence="7 8" key="1">
    <citation type="submission" date="2019-08" db="EMBL/GenBank/DDBJ databases">
        <title>Pelomicrobium methylotrophicum gen. nov., sp. nov. a moderately thermophilic, facultatively anaerobic, lithoautotrophic and methylotrophic bacterium isolated from a terrestrial mud volcano.</title>
        <authorList>
            <person name="Slobodkina G.B."/>
            <person name="Merkel A.Y."/>
            <person name="Slobodkin A.I."/>
        </authorList>
    </citation>
    <scope>NUCLEOTIDE SEQUENCE [LARGE SCALE GENOMIC DNA]</scope>
    <source>
        <strain evidence="7 8">SM250</strain>
    </source>
</reference>
<proteinExistence type="predicted"/>
<feature type="transmembrane region" description="Helical" evidence="5">
    <location>
        <begin position="393"/>
        <end position="410"/>
    </location>
</feature>
<evidence type="ECO:0000259" key="6">
    <source>
        <dbReference type="PROSITE" id="PS50801"/>
    </source>
</evidence>
<feature type="transmembrane region" description="Helical" evidence="5">
    <location>
        <begin position="238"/>
        <end position="259"/>
    </location>
</feature>
<dbReference type="GO" id="GO:0016020">
    <property type="term" value="C:membrane"/>
    <property type="evidence" value="ECO:0007669"/>
    <property type="project" value="UniProtKB-SubCell"/>
</dbReference>
<dbReference type="FunCoup" id="A0A5C7EV73">
    <property type="interactions" value="174"/>
</dbReference>
<keyword evidence="2 5" id="KW-0812">Transmembrane</keyword>
<protein>
    <submittedName>
        <fullName evidence="7">SulP family inorganic anion transporter</fullName>
    </submittedName>
</protein>
<dbReference type="InterPro" id="IPR001902">
    <property type="entry name" value="SLC26A/SulP_fam"/>
</dbReference>
<evidence type="ECO:0000256" key="5">
    <source>
        <dbReference type="SAM" id="Phobius"/>
    </source>
</evidence>
<dbReference type="EMBL" id="VPFL01000007">
    <property type="protein sequence ID" value="TXF12211.1"/>
    <property type="molecule type" value="Genomic_DNA"/>
</dbReference>
<dbReference type="Proteomes" id="UP000321201">
    <property type="component" value="Unassembled WGS sequence"/>
</dbReference>
<feature type="transmembrane region" description="Helical" evidence="5">
    <location>
        <begin position="213"/>
        <end position="231"/>
    </location>
</feature>
<evidence type="ECO:0000256" key="3">
    <source>
        <dbReference type="ARBA" id="ARBA00022989"/>
    </source>
</evidence>
<comment type="subcellular location">
    <subcellularLocation>
        <location evidence="1">Membrane</location>
        <topology evidence="1">Multi-pass membrane protein</topology>
    </subcellularLocation>
</comment>
<dbReference type="GO" id="GO:0055085">
    <property type="term" value="P:transmembrane transport"/>
    <property type="evidence" value="ECO:0007669"/>
    <property type="project" value="InterPro"/>
</dbReference>
<dbReference type="SUPFAM" id="SSF52091">
    <property type="entry name" value="SpoIIaa-like"/>
    <property type="match status" value="1"/>
</dbReference>
<feature type="transmembrane region" description="Helical" evidence="5">
    <location>
        <begin position="86"/>
        <end position="108"/>
    </location>
</feature>
<feature type="domain" description="STAS" evidence="6">
    <location>
        <begin position="484"/>
        <end position="590"/>
    </location>
</feature>
<dbReference type="Pfam" id="PF00916">
    <property type="entry name" value="Sulfate_transp"/>
    <property type="match status" value="1"/>
</dbReference>